<dbReference type="GO" id="GO:0005737">
    <property type="term" value="C:cytoplasm"/>
    <property type="evidence" value="ECO:0007669"/>
    <property type="project" value="TreeGrafter"/>
</dbReference>
<feature type="domain" description="FAD/NAD(P)-binding" evidence="5">
    <location>
        <begin position="8"/>
        <end position="301"/>
    </location>
</feature>
<dbReference type="PANTHER" id="PTHR43735:SF3">
    <property type="entry name" value="FERROPTOSIS SUPPRESSOR PROTEIN 1"/>
    <property type="match status" value="1"/>
</dbReference>
<keyword evidence="2" id="KW-0285">Flavoprotein</keyword>
<dbReference type="PANTHER" id="PTHR43735">
    <property type="entry name" value="APOPTOSIS-INDUCING FACTOR 1"/>
    <property type="match status" value="1"/>
</dbReference>
<keyword evidence="3" id="KW-0274">FAD</keyword>
<dbReference type="InterPro" id="IPR036188">
    <property type="entry name" value="FAD/NAD-bd_sf"/>
</dbReference>
<proteinExistence type="inferred from homology"/>
<keyword evidence="4" id="KW-0560">Oxidoreductase</keyword>
<dbReference type="OrthoDB" id="202203at2759"/>
<gene>
    <name evidence="6" type="ORF">EX30DRAFT_339441</name>
</gene>
<dbReference type="InParanoid" id="A0A4S2N2A6"/>
<dbReference type="FunCoup" id="A0A4S2N2A6">
    <property type="interactions" value="392"/>
</dbReference>
<dbReference type="Gene3D" id="3.50.50.100">
    <property type="match status" value="1"/>
</dbReference>
<accession>A0A4S2N2A6</accession>
<dbReference type="Pfam" id="PF07992">
    <property type="entry name" value="Pyr_redox_2"/>
    <property type="match status" value="1"/>
</dbReference>
<evidence type="ECO:0000256" key="3">
    <source>
        <dbReference type="ARBA" id="ARBA00022827"/>
    </source>
</evidence>
<keyword evidence="7" id="KW-1185">Reference proteome</keyword>
<comment type="similarity">
    <text evidence="1">Belongs to the FAD-dependent oxidoreductase family.</text>
</comment>
<reference evidence="6 7" key="1">
    <citation type="submission" date="2019-04" db="EMBL/GenBank/DDBJ databases">
        <title>Comparative genomics and transcriptomics to analyze fruiting body development in filamentous ascomycetes.</title>
        <authorList>
            <consortium name="DOE Joint Genome Institute"/>
            <person name="Lutkenhaus R."/>
            <person name="Traeger S."/>
            <person name="Breuer J."/>
            <person name="Kuo A."/>
            <person name="Lipzen A."/>
            <person name="Pangilinan J."/>
            <person name="Dilworth D."/>
            <person name="Sandor L."/>
            <person name="Poggeler S."/>
            <person name="Barry K."/>
            <person name="Grigoriev I.V."/>
            <person name="Nowrousian M."/>
        </authorList>
    </citation>
    <scope>NUCLEOTIDE SEQUENCE [LARGE SCALE GENOMIC DNA]</scope>
    <source>
        <strain evidence="6 7">CBS 389.68</strain>
    </source>
</reference>
<evidence type="ECO:0000259" key="5">
    <source>
        <dbReference type="Pfam" id="PF07992"/>
    </source>
</evidence>
<dbReference type="EMBL" id="ML220114">
    <property type="protein sequence ID" value="TGZ83240.1"/>
    <property type="molecule type" value="Genomic_DNA"/>
</dbReference>
<evidence type="ECO:0000256" key="1">
    <source>
        <dbReference type="ARBA" id="ARBA00006442"/>
    </source>
</evidence>
<evidence type="ECO:0000256" key="4">
    <source>
        <dbReference type="ARBA" id="ARBA00023002"/>
    </source>
</evidence>
<dbReference type="AlphaFoldDB" id="A0A4S2N2A6"/>
<dbReference type="PRINTS" id="PR00368">
    <property type="entry name" value="FADPNR"/>
</dbReference>
<protein>
    <submittedName>
        <fullName evidence="6">FAD/NAD(P)-binding domain-containing protein</fullName>
    </submittedName>
</protein>
<dbReference type="STRING" id="341454.A0A4S2N2A6"/>
<dbReference type="GO" id="GO:0004174">
    <property type="term" value="F:electron-transferring-flavoprotein dehydrogenase activity"/>
    <property type="evidence" value="ECO:0007669"/>
    <property type="project" value="TreeGrafter"/>
</dbReference>
<dbReference type="SUPFAM" id="SSF51905">
    <property type="entry name" value="FAD/NAD(P)-binding domain"/>
    <property type="match status" value="2"/>
</dbReference>
<dbReference type="InterPro" id="IPR023753">
    <property type="entry name" value="FAD/NAD-binding_dom"/>
</dbReference>
<dbReference type="PRINTS" id="PR00411">
    <property type="entry name" value="PNDRDTASEI"/>
</dbReference>
<organism evidence="6 7">
    <name type="scientific">Ascodesmis nigricans</name>
    <dbReference type="NCBI Taxonomy" id="341454"/>
    <lineage>
        <taxon>Eukaryota</taxon>
        <taxon>Fungi</taxon>
        <taxon>Dikarya</taxon>
        <taxon>Ascomycota</taxon>
        <taxon>Pezizomycotina</taxon>
        <taxon>Pezizomycetes</taxon>
        <taxon>Pezizales</taxon>
        <taxon>Ascodesmidaceae</taxon>
        <taxon>Ascodesmis</taxon>
    </lineage>
</organism>
<evidence type="ECO:0000313" key="7">
    <source>
        <dbReference type="Proteomes" id="UP000298138"/>
    </source>
</evidence>
<dbReference type="GO" id="GO:0050660">
    <property type="term" value="F:flavin adenine dinucleotide binding"/>
    <property type="evidence" value="ECO:0007669"/>
    <property type="project" value="TreeGrafter"/>
</dbReference>
<evidence type="ECO:0000313" key="6">
    <source>
        <dbReference type="EMBL" id="TGZ83240.1"/>
    </source>
</evidence>
<sequence>MTSSPSKTILVLGASWCGIPVSHQLLRALPDDYTLTLINPSTTLYYNVAAVRAVAKDSAPGLGPNNSNIFVPFVPGFEKYGPKFTFLQGRATNVNPETNTVTYLPLSDDQHGSASSSSPEQTIEYAQLIIATGSRAHGDWPFKNSAPLPHLKAALKKTQDQIIAANTIVLAGGGPTSVETIGEIATLHPEKKVILVSASDTLLPTAPAKVGNIAERTLKQLNVEVRKNLRVESYEAGEVLLSNGEKIQADLYVPTYGLIPNTEFMPKELLAVHNSTVKVNANLRTTVENIWALGDVVDCMCKRLMIVPAMVPVVSANVLAVVKGSDEELKTYDEKKLLDAMFVPIGGRFGKGTGHIGGYKIPGLVVWAAKGRTMLMGNPKDFAEGRMMPGFAKV</sequence>
<evidence type="ECO:0000256" key="2">
    <source>
        <dbReference type="ARBA" id="ARBA00022630"/>
    </source>
</evidence>
<name>A0A4S2N2A6_9PEZI</name>
<dbReference type="Proteomes" id="UP000298138">
    <property type="component" value="Unassembled WGS sequence"/>
</dbReference>